<reference evidence="2 3" key="1">
    <citation type="submission" date="2013-05" db="EMBL/GenBank/DDBJ databases">
        <title>Drechslerella stenobrocha genome reveals carnivorous origination and mechanical trapping mechanism of predatory fungi.</title>
        <authorList>
            <person name="Liu X."/>
            <person name="Zhang W."/>
            <person name="Liu K."/>
        </authorList>
    </citation>
    <scope>NUCLEOTIDE SEQUENCE [LARGE SCALE GENOMIC DNA]</scope>
    <source>
        <strain evidence="2 3">248</strain>
    </source>
</reference>
<protein>
    <submittedName>
        <fullName evidence="2">Uncharacterized protein</fullName>
    </submittedName>
</protein>
<evidence type="ECO:0000256" key="1">
    <source>
        <dbReference type="SAM" id="MobiDB-lite"/>
    </source>
</evidence>
<dbReference type="OrthoDB" id="5424054at2759"/>
<dbReference type="EMBL" id="KI966443">
    <property type="protein sequence ID" value="EWC44344.1"/>
    <property type="molecule type" value="Genomic_DNA"/>
</dbReference>
<dbReference type="AlphaFoldDB" id="W7HMJ6"/>
<dbReference type="Proteomes" id="UP000024837">
    <property type="component" value="Unassembled WGS sequence"/>
</dbReference>
<organism evidence="2 3">
    <name type="scientific">Drechslerella stenobrocha 248</name>
    <dbReference type="NCBI Taxonomy" id="1043628"/>
    <lineage>
        <taxon>Eukaryota</taxon>
        <taxon>Fungi</taxon>
        <taxon>Dikarya</taxon>
        <taxon>Ascomycota</taxon>
        <taxon>Pezizomycotina</taxon>
        <taxon>Orbiliomycetes</taxon>
        <taxon>Orbiliales</taxon>
        <taxon>Orbiliaceae</taxon>
        <taxon>Drechslerella</taxon>
    </lineage>
</organism>
<dbReference type="HOGENOM" id="CLU_2223222_0_0_1"/>
<evidence type="ECO:0000313" key="2">
    <source>
        <dbReference type="EMBL" id="EWC44344.1"/>
    </source>
</evidence>
<name>W7HMJ6_9PEZI</name>
<evidence type="ECO:0000313" key="3">
    <source>
        <dbReference type="Proteomes" id="UP000024837"/>
    </source>
</evidence>
<feature type="compositionally biased region" description="Polar residues" evidence="1">
    <location>
        <begin position="1"/>
        <end position="25"/>
    </location>
</feature>
<accession>W7HMJ6</accession>
<feature type="region of interest" description="Disordered" evidence="1">
    <location>
        <begin position="1"/>
        <end position="61"/>
    </location>
</feature>
<keyword evidence="3" id="KW-1185">Reference proteome</keyword>
<gene>
    <name evidence="2" type="ORF">DRE_01170</name>
</gene>
<proteinExistence type="predicted"/>
<sequence>MSIRSTTTVDLTSVAPSTPRPSYSPSMEMEYARTNTVGKEYPESELPADPHNQGDEPAPTVASRFQRTIASISHCVQSTGWALCCCGCLPCECLCSACTGRRQSWS</sequence>